<name>A0A7X1KQN3_9SPHN</name>
<dbReference type="CDD" id="cd05466">
    <property type="entry name" value="PBP2_LTTR_substrate"/>
    <property type="match status" value="1"/>
</dbReference>
<protein>
    <submittedName>
        <fullName evidence="6">LysR family transcriptional regulator</fullName>
    </submittedName>
</protein>
<keyword evidence="3" id="KW-0238">DNA-binding</keyword>
<dbReference type="PROSITE" id="PS50931">
    <property type="entry name" value="HTH_LYSR"/>
    <property type="match status" value="1"/>
</dbReference>
<evidence type="ECO:0000256" key="3">
    <source>
        <dbReference type="ARBA" id="ARBA00023125"/>
    </source>
</evidence>
<dbReference type="PRINTS" id="PR00039">
    <property type="entry name" value="HTHLYSR"/>
</dbReference>
<accession>A0A7X1KQN3</accession>
<comment type="caution">
    <text evidence="6">The sequence shown here is derived from an EMBL/GenBank/DDBJ whole genome shotgun (WGS) entry which is preliminary data.</text>
</comment>
<evidence type="ECO:0000313" key="6">
    <source>
        <dbReference type="EMBL" id="MBC2669778.1"/>
    </source>
</evidence>
<dbReference type="SUPFAM" id="SSF46785">
    <property type="entry name" value="Winged helix' DNA-binding domain"/>
    <property type="match status" value="1"/>
</dbReference>
<dbReference type="Proteomes" id="UP000551327">
    <property type="component" value="Unassembled WGS sequence"/>
</dbReference>
<dbReference type="InterPro" id="IPR036388">
    <property type="entry name" value="WH-like_DNA-bd_sf"/>
</dbReference>
<proteinExistence type="inferred from homology"/>
<dbReference type="FunFam" id="1.10.10.10:FF:000001">
    <property type="entry name" value="LysR family transcriptional regulator"/>
    <property type="match status" value="1"/>
</dbReference>
<dbReference type="Gene3D" id="1.10.10.10">
    <property type="entry name" value="Winged helix-like DNA-binding domain superfamily/Winged helix DNA-binding domain"/>
    <property type="match status" value="1"/>
</dbReference>
<dbReference type="PANTHER" id="PTHR30346:SF29">
    <property type="entry name" value="LYSR SUBSTRATE-BINDING"/>
    <property type="match status" value="1"/>
</dbReference>
<dbReference type="Gene3D" id="3.40.190.10">
    <property type="entry name" value="Periplasmic binding protein-like II"/>
    <property type="match status" value="2"/>
</dbReference>
<keyword evidence="4" id="KW-0804">Transcription</keyword>
<dbReference type="GO" id="GO:0032993">
    <property type="term" value="C:protein-DNA complex"/>
    <property type="evidence" value="ECO:0007669"/>
    <property type="project" value="TreeGrafter"/>
</dbReference>
<dbReference type="InterPro" id="IPR036390">
    <property type="entry name" value="WH_DNA-bd_sf"/>
</dbReference>
<keyword evidence="7" id="KW-1185">Reference proteome</keyword>
<evidence type="ECO:0000256" key="2">
    <source>
        <dbReference type="ARBA" id="ARBA00023015"/>
    </source>
</evidence>
<feature type="domain" description="HTH lysR-type" evidence="5">
    <location>
        <begin position="1"/>
        <end position="58"/>
    </location>
</feature>
<evidence type="ECO:0000313" key="7">
    <source>
        <dbReference type="Proteomes" id="UP000551327"/>
    </source>
</evidence>
<sequence>MEMHQVRYFIAAARLLNFTRAALECNVSQPALTKAILKLEEEFGGPLFRRERARTHLTELGKAMLPHLQRTFDAAQAARQLARDMERATVAPLSIGISRIVSDELFAPIFRDLQAALAGIELGVTAGGDRELVELAMAGSLDVIVLALPPDAPERFERWPLFADEFRIAVHAGHALVETQRLTPADLENEAWIDLAGDGCEALSRFAATAGAAIAVRHQAQHAGMVRQLVLGGLGCGWLPRRIIPPSLVAVPATVPGSGIEIVVASVAGRRRAVAADAFLRACRAHSWTDGENTAHIAAGYRTDATLRPSPDGPSA</sequence>
<comment type="similarity">
    <text evidence="1">Belongs to the LysR transcriptional regulatory family.</text>
</comment>
<organism evidence="6 7">
    <name type="scientific">Novosphingobium piscinae</name>
    <dbReference type="NCBI Taxonomy" id="1507448"/>
    <lineage>
        <taxon>Bacteria</taxon>
        <taxon>Pseudomonadati</taxon>
        <taxon>Pseudomonadota</taxon>
        <taxon>Alphaproteobacteria</taxon>
        <taxon>Sphingomonadales</taxon>
        <taxon>Sphingomonadaceae</taxon>
        <taxon>Novosphingobium</taxon>
    </lineage>
</organism>
<dbReference type="GO" id="GO:0003700">
    <property type="term" value="F:DNA-binding transcription factor activity"/>
    <property type="evidence" value="ECO:0007669"/>
    <property type="project" value="InterPro"/>
</dbReference>
<gene>
    <name evidence="6" type="ORF">H7F53_11545</name>
</gene>
<dbReference type="SUPFAM" id="SSF53850">
    <property type="entry name" value="Periplasmic binding protein-like II"/>
    <property type="match status" value="1"/>
</dbReference>
<dbReference type="Pfam" id="PF03466">
    <property type="entry name" value="LysR_substrate"/>
    <property type="match status" value="1"/>
</dbReference>
<dbReference type="RefSeq" id="WP_185679638.1">
    <property type="nucleotide sequence ID" value="NZ_JACLAX010000010.1"/>
</dbReference>
<evidence type="ECO:0000256" key="1">
    <source>
        <dbReference type="ARBA" id="ARBA00009437"/>
    </source>
</evidence>
<dbReference type="PANTHER" id="PTHR30346">
    <property type="entry name" value="TRANSCRIPTIONAL DUAL REGULATOR HCAR-RELATED"/>
    <property type="match status" value="1"/>
</dbReference>
<dbReference type="AlphaFoldDB" id="A0A7X1KQN3"/>
<evidence type="ECO:0000256" key="4">
    <source>
        <dbReference type="ARBA" id="ARBA00023163"/>
    </source>
</evidence>
<dbReference type="GO" id="GO:0003677">
    <property type="term" value="F:DNA binding"/>
    <property type="evidence" value="ECO:0007669"/>
    <property type="project" value="UniProtKB-KW"/>
</dbReference>
<dbReference type="InterPro" id="IPR000847">
    <property type="entry name" value="LysR_HTH_N"/>
</dbReference>
<reference evidence="6 7" key="1">
    <citation type="submission" date="2020-08" db="EMBL/GenBank/DDBJ databases">
        <title>The genome sequence of type strain Novosphingobium piscinae KCTC 42194.</title>
        <authorList>
            <person name="Liu Y."/>
        </authorList>
    </citation>
    <scope>NUCLEOTIDE SEQUENCE [LARGE SCALE GENOMIC DNA]</scope>
    <source>
        <strain evidence="6 7">KCTC 42194</strain>
    </source>
</reference>
<evidence type="ECO:0000259" key="5">
    <source>
        <dbReference type="PROSITE" id="PS50931"/>
    </source>
</evidence>
<dbReference type="InterPro" id="IPR005119">
    <property type="entry name" value="LysR_subst-bd"/>
</dbReference>
<dbReference type="EMBL" id="JACLAX010000010">
    <property type="protein sequence ID" value="MBC2669778.1"/>
    <property type="molecule type" value="Genomic_DNA"/>
</dbReference>
<dbReference type="Pfam" id="PF00126">
    <property type="entry name" value="HTH_1"/>
    <property type="match status" value="1"/>
</dbReference>
<keyword evidence="2" id="KW-0805">Transcription regulation</keyword>